<proteinExistence type="predicted"/>
<keyword evidence="3" id="KW-1185">Reference proteome</keyword>
<keyword evidence="1" id="KW-0812">Transmembrane</keyword>
<reference evidence="2 3" key="1">
    <citation type="submission" date="2022-08" db="EMBL/GenBank/DDBJ databases">
        <title>Genome Sequence of the sulphate-reducing bacterium, Pseudodesulfovibrio sp. SYK.</title>
        <authorList>
            <person name="Kondo R."/>
            <person name="Kataoka T."/>
        </authorList>
    </citation>
    <scope>NUCLEOTIDE SEQUENCE [LARGE SCALE GENOMIC DNA]</scope>
    <source>
        <strain evidence="2 3">SYK</strain>
    </source>
</reference>
<dbReference type="EMBL" id="AP026709">
    <property type="protein sequence ID" value="BDQ38093.1"/>
    <property type="molecule type" value="Genomic_DNA"/>
</dbReference>
<feature type="transmembrane region" description="Helical" evidence="1">
    <location>
        <begin position="12"/>
        <end position="30"/>
    </location>
</feature>
<accession>A0ABM8B2P7</accession>
<keyword evidence="1" id="KW-1133">Transmembrane helix</keyword>
<evidence type="ECO:0000313" key="3">
    <source>
        <dbReference type="Proteomes" id="UP001317742"/>
    </source>
</evidence>
<evidence type="ECO:0000256" key="1">
    <source>
        <dbReference type="SAM" id="Phobius"/>
    </source>
</evidence>
<dbReference type="Proteomes" id="UP001317742">
    <property type="component" value="Chromosome"/>
</dbReference>
<gene>
    <name evidence="2" type="ORF">SYK_24530</name>
</gene>
<sequence>MKKKNQNIEIVRNIVLILIAVGSMLIFFNLDIIHKGKSMFTHSGSKRLEFNGSIGKDDLTDKEISRLVNYINKHTKILKKILLKASPQDSYRKITPKTQILFEVQITMHDGFTFTTPVRRVQRKELTNGVLVKLDKDIRAYLDLKKQGKEVKSLINTM</sequence>
<evidence type="ECO:0000313" key="2">
    <source>
        <dbReference type="EMBL" id="BDQ38093.1"/>
    </source>
</evidence>
<organism evidence="2 3">
    <name type="scientific">Pseudodesulfovibrio nedwellii</name>
    <dbReference type="NCBI Taxonomy" id="2973072"/>
    <lineage>
        <taxon>Bacteria</taxon>
        <taxon>Pseudomonadati</taxon>
        <taxon>Thermodesulfobacteriota</taxon>
        <taxon>Desulfovibrionia</taxon>
        <taxon>Desulfovibrionales</taxon>
        <taxon>Desulfovibrionaceae</taxon>
    </lineage>
</organism>
<name>A0ABM8B2P7_9BACT</name>
<keyword evidence="1" id="KW-0472">Membrane</keyword>
<protein>
    <submittedName>
        <fullName evidence="2">Uncharacterized protein</fullName>
    </submittedName>
</protein>